<gene>
    <name evidence="5" type="ORF">EQF91_00910</name>
</gene>
<evidence type="ECO:0000256" key="4">
    <source>
        <dbReference type="ARBA" id="ARBA00022777"/>
    </source>
</evidence>
<reference evidence="5 6" key="1">
    <citation type="submission" date="2019-01" db="EMBL/GenBank/DDBJ databases">
        <title>Draft Genome Sequences of Helcococcus ovis Strains Isolated from the Uterus and Vagina of Dairy Cows with Metritis.</title>
        <authorList>
            <person name="Cunha F."/>
            <person name="Jeon S.J."/>
            <person name="Kutzer P."/>
            <person name="Galvao K.N."/>
        </authorList>
    </citation>
    <scope>NUCLEOTIDE SEQUENCE [LARGE SCALE GENOMIC DNA]</scope>
    <source>
        <strain evidence="5 6">KG-37</strain>
    </source>
</reference>
<dbReference type="Proteomes" id="UP000297454">
    <property type="component" value="Unassembled WGS sequence"/>
</dbReference>
<keyword evidence="6" id="KW-1185">Reference proteome</keyword>
<organism evidence="5 6">
    <name type="scientific">Helcococcus ovis</name>
    <dbReference type="NCBI Taxonomy" id="72026"/>
    <lineage>
        <taxon>Bacteria</taxon>
        <taxon>Bacillati</taxon>
        <taxon>Bacillota</taxon>
        <taxon>Tissierellia</taxon>
        <taxon>Tissierellales</taxon>
        <taxon>Peptoniphilaceae</taxon>
        <taxon>Helcococcus</taxon>
    </lineage>
</organism>
<evidence type="ECO:0000256" key="1">
    <source>
        <dbReference type="ARBA" id="ARBA00022527"/>
    </source>
</evidence>
<dbReference type="OrthoDB" id="9782201at2"/>
<dbReference type="PANTHER" id="PTHR31756:SF3">
    <property type="entry name" value="PYRUVATE, PHOSPHATE DIKINASE REGULATORY PROTEIN 1, CHLOROPLASTIC"/>
    <property type="match status" value="1"/>
</dbReference>
<dbReference type="InterPro" id="IPR005177">
    <property type="entry name" value="Kinase-pyrophosphorylase"/>
</dbReference>
<evidence type="ECO:0000256" key="3">
    <source>
        <dbReference type="ARBA" id="ARBA00022741"/>
    </source>
</evidence>
<dbReference type="GeneID" id="97030592"/>
<evidence type="ECO:0000313" key="6">
    <source>
        <dbReference type="Proteomes" id="UP000297454"/>
    </source>
</evidence>
<dbReference type="AlphaFoldDB" id="A0A4R9C2Y7"/>
<name>A0A4R9C2Y7_9FIRM</name>
<sequence length="266" mass="30901">MQNEKVWILSDKNSKTLTHILVRNYFMQELQIDIKIYDDLNELGQLHNFNIYEDDQIVYYAFENKIMSEFIKDKCKQLNIKYFDVYAVVYNFLGSIFSKISKGGNIPSILEQSLRNNHVDFALLNDDGINPQSIYESDIVIIGVSRTSKTPLSIYMSNLGYKVTNIPLVPEIDLPDELFKIEPNKIIALTMDPSRLIEIRKERIKSLGIPVDSGYATLERVNIELDYSQKVIQKLNCQSIDVTHISIEETSERIKKLIDIRREQQK</sequence>
<dbReference type="GO" id="GO:0004674">
    <property type="term" value="F:protein serine/threonine kinase activity"/>
    <property type="evidence" value="ECO:0007669"/>
    <property type="project" value="UniProtKB-KW"/>
</dbReference>
<keyword evidence="3" id="KW-0547">Nucleotide-binding</keyword>
<evidence type="ECO:0000256" key="2">
    <source>
        <dbReference type="ARBA" id="ARBA00022679"/>
    </source>
</evidence>
<evidence type="ECO:0000313" key="5">
    <source>
        <dbReference type="EMBL" id="TFF67511.1"/>
    </source>
</evidence>
<keyword evidence="1" id="KW-0723">Serine/threonine-protein kinase</keyword>
<comment type="caution">
    <text evidence="5">The sequence shown here is derived from an EMBL/GenBank/DDBJ whole genome shotgun (WGS) entry which is preliminary data.</text>
</comment>
<dbReference type="Pfam" id="PF03618">
    <property type="entry name" value="Kinase-PPPase"/>
    <property type="match status" value="1"/>
</dbReference>
<evidence type="ECO:0008006" key="7">
    <source>
        <dbReference type="Google" id="ProtNLM"/>
    </source>
</evidence>
<dbReference type="RefSeq" id="WP_134710552.1">
    <property type="nucleotide sequence ID" value="NZ_CP119081.1"/>
</dbReference>
<accession>A0A4R9C2Y7</accession>
<protein>
    <recommendedName>
        <fullName evidence="7">Pyruvate, phosphate dikinase regulatory protein</fullName>
    </recommendedName>
</protein>
<keyword evidence="4" id="KW-0418">Kinase</keyword>
<dbReference type="PANTHER" id="PTHR31756">
    <property type="entry name" value="PYRUVATE, PHOSPHATE DIKINASE REGULATORY PROTEIN 1, CHLOROPLASTIC"/>
    <property type="match status" value="1"/>
</dbReference>
<dbReference type="GO" id="GO:0005524">
    <property type="term" value="F:ATP binding"/>
    <property type="evidence" value="ECO:0007669"/>
    <property type="project" value="InterPro"/>
</dbReference>
<dbReference type="EMBL" id="SCFR01000002">
    <property type="protein sequence ID" value="TFF67511.1"/>
    <property type="molecule type" value="Genomic_DNA"/>
</dbReference>
<keyword evidence="2" id="KW-0808">Transferase</keyword>
<proteinExistence type="predicted"/>